<feature type="region of interest" description="Disordered" evidence="1">
    <location>
        <begin position="1"/>
        <end position="45"/>
    </location>
</feature>
<evidence type="ECO:0000313" key="3">
    <source>
        <dbReference type="Proteomes" id="UP000823388"/>
    </source>
</evidence>
<protein>
    <recommendedName>
        <fullName evidence="4">BRI1 kinase inhibitor 1</fullName>
    </recommendedName>
</protein>
<dbReference type="EMBL" id="CM029047">
    <property type="protein sequence ID" value="KAG2584494.1"/>
    <property type="molecule type" value="Genomic_DNA"/>
</dbReference>
<accession>A0A8T0RGC4</accession>
<dbReference type="Proteomes" id="UP000823388">
    <property type="component" value="Chromosome 6K"/>
</dbReference>
<keyword evidence="3" id="KW-1185">Reference proteome</keyword>
<name>A0A8T0RGC4_PANVG</name>
<feature type="compositionally biased region" description="Low complexity" evidence="1">
    <location>
        <begin position="65"/>
        <end position="74"/>
    </location>
</feature>
<dbReference type="PANTHER" id="PTHR33312">
    <property type="entry name" value="MEMBRANE-ASSOCIATED KINASE REGULATOR 4-RELATED"/>
    <property type="match status" value="1"/>
</dbReference>
<dbReference type="InterPro" id="IPR039620">
    <property type="entry name" value="BKI1/MAKR1/3/4"/>
</dbReference>
<dbReference type="GO" id="GO:0005886">
    <property type="term" value="C:plasma membrane"/>
    <property type="evidence" value="ECO:0007669"/>
    <property type="project" value="InterPro"/>
</dbReference>
<dbReference type="GO" id="GO:0019210">
    <property type="term" value="F:kinase inhibitor activity"/>
    <property type="evidence" value="ECO:0007669"/>
    <property type="project" value="InterPro"/>
</dbReference>
<dbReference type="PANTHER" id="PTHR33312:SF37">
    <property type="entry name" value="BRI1 KINASE INHIBITOR 1"/>
    <property type="match status" value="1"/>
</dbReference>
<sequence>MSHRLGRVVSDLSHSNSRREAAGQHGLRHHQSTTTASNTDGRGNAGRTRQRLAFLFSGVVAWTRSESSGETGSSSREKNRKQQQQQTVSGGGRAGARRRGLDIVLALRKYVSMVEQLFASYSGGGGSARRDGDARDVRRRRPHTFTYAHGSGGGASPSSSKRHKQGRLSSAPASLRGSPANSGHLAVGESVARKASTPSEVSTMEELHSAIQAAIAHCKQSSAGGEQPPPPRVNVCGGGAGAAGVSLRA</sequence>
<organism evidence="2 3">
    <name type="scientific">Panicum virgatum</name>
    <name type="common">Blackwell switchgrass</name>
    <dbReference type="NCBI Taxonomy" id="38727"/>
    <lineage>
        <taxon>Eukaryota</taxon>
        <taxon>Viridiplantae</taxon>
        <taxon>Streptophyta</taxon>
        <taxon>Embryophyta</taxon>
        <taxon>Tracheophyta</taxon>
        <taxon>Spermatophyta</taxon>
        <taxon>Magnoliopsida</taxon>
        <taxon>Liliopsida</taxon>
        <taxon>Poales</taxon>
        <taxon>Poaceae</taxon>
        <taxon>PACMAD clade</taxon>
        <taxon>Panicoideae</taxon>
        <taxon>Panicodae</taxon>
        <taxon>Paniceae</taxon>
        <taxon>Panicinae</taxon>
        <taxon>Panicum</taxon>
        <taxon>Panicum sect. Hiantes</taxon>
    </lineage>
</organism>
<proteinExistence type="predicted"/>
<feature type="compositionally biased region" description="Polar residues" evidence="1">
    <location>
        <begin position="32"/>
        <end position="41"/>
    </location>
</feature>
<comment type="caution">
    <text evidence="2">The sequence shown here is derived from an EMBL/GenBank/DDBJ whole genome shotgun (WGS) entry which is preliminary data.</text>
</comment>
<feature type="region of interest" description="Disordered" evidence="1">
    <location>
        <begin position="65"/>
        <end position="96"/>
    </location>
</feature>
<gene>
    <name evidence="2" type="ORF">PVAP13_6KG309112</name>
</gene>
<dbReference type="AlphaFoldDB" id="A0A8T0RGC4"/>
<evidence type="ECO:0000313" key="2">
    <source>
        <dbReference type="EMBL" id="KAG2584494.1"/>
    </source>
</evidence>
<evidence type="ECO:0008006" key="4">
    <source>
        <dbReference type="Google" id="ProtNLM"/>
    </source>
</evidence>
<reference evidence="2" key="1">
    <citation type="submission" date="2020-05" db="EMBL/GenBank/DDBJ databases">
        <title>WGS assembly of Panicum virgatum.</title>
        <authorList>
            <person name="Lovell J.T."/>
            <person name="Jenkins J."/>
            <person name="Shu S."/>
            <person name="Juenger T.E."/>
            <person name="Schmutz J."/>
        </authorList>
    </citation>
    <scope>NUCLEOTIDE SEQUENCE</scope>
    <source>
        <strain evidence="2">AP13</strain>
    </source>
</reference>
<evidence type="ECO:0000256" key="1">
    <source>
        <dbReference type="SAM" id="MobiDB-lite"/>
    </source>
</evidence>
<feature type="region of interest" description="Disordered" evidence="1">
    <location>
        <begin position="144"/>
        <end position="205"/>
    </location>
</feature>